<evidence type="ECO:0000313" key="1">
    <source>
        <dbReference type="EMBL" id="KAJ8035049.1"/>
    </source>
</evidence>
<accession>A0A9Q1BYT7</accession>
<organism evidence="1 2">
    <name type="scientific">Holothuria leucospilota</name>
    <name type="common">Black long sea cucumber</name>
    <name type="synonym">Mertensiothuria leucospilota</name>
    <dbReference type="NCBI Taxonomy" id="206669"/>
    <lineage>
        <taxon>Eukaryota</taxon>
        <taxon>Metazoa</taxon>
        <taxon>Echinodermata</taxon>
        <taxon>Eleutherozoa</taxon>
        <taxon>Echinozoa</taxon>
        <taxon>Holothuroidea</taxon>
        <taxon>Aspidochirotacea</taxon>
        <taxon>Aspidochirotida</taxon>
        <taxon>Holothuriidae</taxon>
        <taxon>Holothuria</taxon>
    </lineage>
</organism>
<dbReference type="AlphaFoldDB" id="A0A9Q1BYT7"/>
<keyword evidence="2" id="KW-1185">Reference proteome</keyword>
<dbReference type="Proteomes" id="UP001152320">
    <property type="component" value="Chromosome 10"/>
</dbReference>
<gene>
    <name evidence="1" type="ORF">HOLleu_22134</name>
</gene>
<proteinExistence type="predicted"/>
<name>A0A9Q1BYT7_HOLLE</name>
<evidence type="ECO:0000313" key="2">
    <source>
        <dbReference type="Proteomes" id="UP001152320"/>
    </source>
</evidence>
<comment type="caution">
    <text evidence="1">The sequence shown here is derived from an EMBL/GenBank/DDBJ whole genome shotgun (WGS) entry which is preliminary data.</text>
</comment>
<protein>
    <submittedName>
        <fullName evidence="1">Uncharacterized protein</fullName>
    </submittedName>
</protein>
<sequence length="79" mass="9690">MFRSKRSRYKKSDAVKIPNLLHKGGERMITIYNALQWDNDEDVNKYDKVKKQFSRYFEPRKTVTYLRYQFFTRSQKEGD</sequence>
<dbReference type="OrthoDB" id="7323790at2759"/>
<dbReference type="EMBL" id="JAIZAY010000010">
    <property type="protein sequence ID" value="KAJ8035049.1"/>
    <property type="molecule type" value="Genomic_DNA"/>
</dbReference>
<reference evidence="1" key="1">
    <citation type="submission" date="2021-10" db="EMBL/GenBank/DDBJ databases">
        <title>Tropical sea cucumber genome reveals ecological adaptation and Cuvierian tubules defense mechanism.</title>
        <authorList>
            <person name="Chen T."/>
        </authorList>
    </citation>
    <scope>NUCLEOTIDE SEQUENCE</scope>
    <source>
        <strain evidence="1">Nanhai2018</strain>
        <tissue evidence="1">Muscle</tissue>
    </source>
</reference>